<reference evidence="5" key="1">
    <citation type="journal article" date="2023" name="Commun. Biol.">
        <title>Genome analysis of Parmales, the sister group of diatoms, reveals the evolutionary specialization of diatoms from phago-mixotrophs to photoautotrophs.</title>
        <authorList>
            <person name="Ban H."/>
            <person name="Sato S."/>
            <person name="Yoshikawa S."/>
            <person name="Yamada K."/>
            <person name="Nakamura Y."/>
            <person name="Ichinomiya M."/>
            <person name="Sato N."/>
            <person name="Blanc-Mathieu R."/>
            <person name="Endo H."/>
            <person name="Kuwata A."/>
            <person name="Ogata H."/>
        </authorList>
    </citation>
    <scope>NUCLEOTIDE SEQUENCE [LARGE SCALE GENOMIC DNA]</scope>
</reference>
<evidence type="ECO:0000256" key="3">
    <source>
        <dbReference type="PROSITE-ProRule" id="PRU00339"/>
    </source>
</evidence>
<dbReference type="EMBL" id="BRYA01000083">
    <property type="protein sequence ID" value="GMI38212.1"/>
    <property type="molecule type" value="Genomic_DNA"/>
</dbReference>
<feature type="repeat" description="TPR" evidence="3">
    <location>
        <begin position="644"/>
        <end position="677"/>
    </location>
</feature>
<protein>
    <recommendedName>
        <fullName evidence="6">TPR-like protein</fullName>
    </recommendedName>
</protein>
<dbReference type="InterPro" id="IPR011990">
    <property type="entry name" value="TPR-like_helical_dom_sf"/>
</dbReference>
<proteinExistence type="predicted"/>
<dbReference type="SUPFAM" id="SSF48452">
    <property type="entry name" value="TPR-like"/>
    <property type="match status" value="1"/>
</dbReference>
<evidence type="ECO:0000313" key="4">
    <source>
        <dbReference type="EMBL" id="GMI38212.1"/>
    </source>
</evidence>
<evidence type="ECO:0008006" key="6">
    <source>
        <dbReference type="Google" id="ProtNLM"/>
    </source>
</evidence>
<dbReference type="Proteomes" id="UP001165065">
    <property type="component" value="Unassembled WGS sequence"/>
</dbReference>
<name>A0A9W7L8P8_9STRA</name>
<sequence>MSNDKHDKHDKYDDSDTDTLLDSIYFSSPLPSTSLDSPLPPLISDLHNLYLSGSYLEVLITSPVTLACVFEEGSTEIRPSDAIARSVQSYIDDPPPTSSSSQSSSSLTPSLRYYLVALTLSSSFNLYLQSNYTGPAISQDVVYKALLTASKSTSPTSEVSNNISGPNVQNRLSVSGDLITPVSSYPGFFLISTSLLTALDNHHPGVWLVNVWIVRSGRCYGELLVYEGKSTAPPFNLSVWGRVEKAIEVVIKGGEGGEGGIAKSVELGGGECTGDTAISKGIDAFNGDENNFSQVKESSSRYKLASTALEVGLACAYFQTHRMGKPFFNLAKKWTGIKAEVTGRMGKKTKFQEEDIAQMVCIAESVMEERGGDGVAKEVPKTHSYDEHNPLLESTSFNDPSLNSAPPLTKLDQSILLSLCLDVKNANPADGLTASQMHPYLERVLKHCDDWMIYSTALLERAWLECESNHRRERAVLQIQALVDQHEQKLTITQSTYKAAVTDSKGAEERLSNLHRIVYPPRWGIKKDLGERYAKMGILTSAAEIFETLHLWDEVVECYTHAGKKNKAEEVVRRELEIKPTPRMYAALGDITDDEECYKRSWELSGGKYARAMAAMGRMSFDKGDFRRCYDCMVVATRVKPLSPSAWFLLGSVSMRLQEFKTALKAFSFVVQQVPDDCDAWANVAAVHIHNKNPESAYPALCESLRFRRQNWRVWINKLYCCMDLGKWDEAVQAVHTLLDFKTQKSTMKDIPDMDERVVKALVRETVKGLEKCVREGKGEEDGEYQARVKSCERVQEMLGRISSVVRTEGWVWEAYAEFNERLGRGDEKVLDCLTKVHRCNNANVWGKGDDEGIEKLCGLTARICEIHCKEGGGRGQQEVKQGRTKAMYFARGIVKKLEKEYEFKEGEKYGEEGKRLVEVLKGLE</sequence>
<dbReference type="Gene3D" id="1.25.40.10">
    <property type="entry name" value="Tetratricopeptide repeat domain"/>
    <property type="match status" value="1"/>
</dbReference>
<gene>
    <name evidence="4" type="ORF">TrCOL_g11049</name>
</gene>
<comment type="caution">
    <text evidence="4">The sequence shown here is derived from an EMBL/GenBank/DDBJ whole genome shotgun (WGS) entry which is preliminary data.</text>
</comment>
<dbReference type="InterPro" id="IPR044244">
    <property type="entry name" value="TTC27/Emw1"/>
</dbReference>
<dbReference type="PANTHER" id="PTHR16193">
    <property type="entry name" value="TETRATRICOPEPTIDE REPEAT PROTEIN 27"/>
    <property type="match status" value="1"/>
</dbReference>
<dbReference type="PROSITE" id="PS50005">
    <property type="entry name" value="TPR"/>
    <property type="match status" value="1"/>
</dbReference>
<evidence type="ECO:0000313" key="5">
    <source>
        <dbReference type="Proteomes" id="UP001165065"/>
    </source>
</evidence>
<dbReference type="PANTHER" id="PTHR16193:SF0">
    <property type="entry name" value="TETRATRICOPEPTIDE REPEAT PROTEIN 27"/>
    <property type="match status" value="1"/>
</dbReference>
<dbReference type="SMART" id="SM00028">
    <property type="entry name" value="TPR"/>
    <property type="match status" value="3"/>
</dbReference>
<keyword evidence="1" id="KW-0677">Repeat</keyword>
<accession>A0A9W7L8P8</accession>
<dbReference type="InterPro" id="IPR019734">
    <property type="entry name" value="TPR_rpt"/>
</dbReference>
<dbReference type="AlphaFoldDB" id="A0A9W7L8P8"/>
<dbReference type="OrthoDB" id="1936594at2759"/>
<evidence type="ECO:0000256" key="1">
    <source>
        <dbReference type="ARBA" id="ARBA00022737"/>
    </source>
</evidence>
<organism evidence="4 5">
    <name type="scientific">Triparma columacea</name>
    <dbReference type="NCBI Taxonomy" id="722753"/>
    <lineage>
        <taxon>Eukaryota</taxon>
        <taxon>Sar</taxon>
        <taxon>Stramenopiles</taxon>
        <taxon>Ochrophyta</taxon>
        <taxon>Bolidophyceae</taxon>
        <taxon>Parmales</taxon>
        <taxon>Triparmaceae</taxon>
        <taxon>Triparma</taxon>
    </lineage>
</organism>
<keyword evidence="2 3" id="KW-0802">TPR repeat</keyword>
<evidence type="ECO:0000256" key="2">
    <source>
        <dbReference type="ARBA" id="ARBA00022803"/>
    </source>
</evidence>
<keyword evidence="5" id="KW-1185">Reference proteome</keyword>